<dbReference type="VEuPathDB" id="FungiDB:P168DRAFT_294430"/>
<proteinExistence type="predicted"/>
<dbReference type="PANTHER" id="PTHR31465:SF27">
    <property type="entry name" value="DOMAIN PROTEIN, PUTATIVE (AFU_ORTHOLOGUE AFUA_3G01030)-RELATED"/>
    <property type="match status" value="1"/>
</dbReference>
<dbReference type="Pfam" id="PF04479">
    <property type="entry name" value="RTA1"/>
    <property type="match status" value="1"/>
</dbReference>
<keyword evidence="4 5" id="KW-0472">Membrane</keyword>
<dbReference type="InterPro" id="IPR007568">
    <property type="entry name" value="RTA1"/>
</dbReference>
<dbReference type="Proteomes" id="UP000234254">
    <property type="component" value="Unassembled WGS sequence"/>
</dbReference>
<dbReference type="GO" id="GO:0016020">
    <property type="term" value="C:membrane"/>
    <property type="evidence" value="ECO:0007669"/>
    <property type="project" value="UniProtKB-SubCell"/>
</dbReference>
<comment type="caution">
    <text evidence="6">The sequence shown here is derived from an EMBL/GenBank/DDBJ whole genome shotgun (WGS) entry which is preliminary data.</text>
</comment>
<comment type="subcellular location">
    <subcellularLocation>
        <location evidence="1">Membrane</location>
        <topology evidence="1">Multi-pass membrane protein</topology>
    </subcellularLocation>
</comment>
<evidence type="ECO:0000313" key="7">
    <source>
        <dbReference type="Proteomes" id="UP000234254"/>
    </source>
</evidence>
<dbReference type="GeneID" id="36545479"/>
<dbReference type="RefSeq" id="XP_024696949.1">
    <property type="nucleotide sequence ID" value="XM_024837955.1"/>
</dbReference>
<feature type="transmembrane region" description="Helical" evidence="5">
    <location>
        <begin position="236"/>
        <end position="256"/>
    </location>
</feature>
<evidence type="ECO:0000256" key="4">
    <source>
        <dbReference type="ARBA" id="ARBA00023136"/>
    </source>
</evidence>
<evidence type="ECO:0000256" key="1">
    <source>
        <dbReference type="ARBA" id="ARBA00004141"/>
    </source>
</evidence>
<keyword evidence="3 5" id="KW-1133">Transmembrane helix</keyword>
<name>A0A2I1DEP8_ASPC2</name>
<accession>A0A2I1DEP8</accession>
<evidence type="ECO:0000313" key="6">
    <source>
        <dbReference type="EMBL" id="PKY08355.1"/>
    </source>
</evidence>
<organism evidence="6 7">
    <name type="scientific">Aspergillus campestris (strain IBT 28561)</name>
    <dbReference type="NCBI Taxonomy" id="1392248"/>
    <lineage>
        <taxon>Eukaryota</taxon>
        <taxon>Fungi</taxon>
        <taxon>Dikarya</taxon>
        <taxon>Ascomycota</taxon>
        <taxon>Pezizomycotina</taxon>
        <taxon>Eurotiomycetes</taxon>
        <taxon>Eurotiomycetidae</taxon>
        <taxon>Eurotiales</taxon>
        <taxon>Aspergillaceae</taxon>
        <taxon>Aspergillus</taxon>
        <taxon>Aspergillus subgen. Circumdati</taxon>
    </lineage>
</organism>
<feature type="transmembrane region" description="Helical" evidence="5">
    <location>
        <begin position="84"/>
        <end position="105"/>
    </location>
</feature>
<keyword evidence="2 5" id="KW-0812">Transmembrane</keyword>
<evidence type="ECO:0000256" key="2">
    <source>
        <dbReference type="ARBA" id="ARBA00022692"/>
    </source>
</evidence>
<keyword evidence="7" id="KW-1185">Reference proteome</keyword>
<feature type="transmembrane region" description="Helical" evidence="5">
    <location>
        <begin position="204"/>
        <end position="224"/>
    </location>
</feature>
<gene>
    <name evidence="6" type="ORF">P168DRAFT_294430</name>
</gene>
<evidence type="ECO:0000256" key="5">
    <source>
        <dbReference type="SAM" id="Phobius"/>
    </source>
</evidence>
<dbReference type="PANTHER" id="PTHR31465">
    <property type="entry name" value="PROTEIN RTA1-RELATED"/>
    <property type="match status" value="1"/>
</dbReference>
<dbReference type="EMBL" id="MSFM01000001">
    <property type="protein sequence ID" value="PKY08355.1"/>
    <property type="molecule type" value="Genomic_DNA"/>
</dbReference>
<reference evidence="6" key="1">
    <citation type="submission" date="2016-12" db="EMBL/GenBank/DDBJ databases">
        <title>The genomes of Aspergillus section Nigri reveals drivers in fungal speciation.</title>
        <authorList>
            <consortium name="DOE Joint Genome Institute"/>
            <person name="Vesth T.C."/>
            <person name="Nybo J."/>
            <person name="Theobald S."/>
            <person name="Brandl J."/>
            <person name="Frisvad J.C."/>
            <person name="Nielsen K.F."/>
            <person name="Lyhne E.K."/>
            <person name="Kogle M.E."/>
            <person name="Kuo A."/>
            <person name="Riley R."/>
            <person name="Clum A."/>
            <person name="Nolan M."/>
            <person name="Lipzen A."/>
            <person name="Salamov A."/>
            <person name="Henrissat B."/>
            <person name="Wiebenga A."/>
            <person name="De vries R.P."/>
            <person name="Grigoriev I.V."/>
            <person name="Mortensen U.H."/>
            <person name="Andersen M.R."/>
            <person name="Baker S.E."/>
        </authorList>
    </citation>
    <scope>NUCLEOTIDE SEQUENCE</scope>
    <source>
        <strain evidence="6">IBT 28561</strain>
    </source>
</reference>
<feature type="transmembrane region" description="Helical" evidence="5">
    <location>
        <begin position="156"/>
        <end position="178"/>
    </location>
</feature>
<evidence type="ECO:0000256" key="3">
    <source>
        <dbReference type="ARBA" id="ARBA00022989"/>
    </source>
</evidence>
<dbReference type="OrthoDB" id="3358017at2759"/>
<protein>
    <submittedName>
        <fullName evidence="6">RTA1 domain protein</fullName>
    </submittedName>
</protein>
<sequence length="269" mass="29335">MAQLEPYKGTYYLWQYVPSLPAAVIFALLFLLPTLFHIWKICKTRARFCIPFAIGGVFEFQGYIIRAIAHTHTSHLIPYILQNILILLAPVLFAASIYMALGRIIRSVPGGAQHALIRPGWQTKVFVVGDIVSFLVQGSAAGMMGRGEKAGMANDVVIGGLVVQVGLLVLFMVTAVVFEGRVGRAGILDGGDGGVGEWKRHLRVLYGVSALVLVRSVIRVVEYAMGQGGYLLANEWCVYVFDGVLMLAVMVVWGVWHPGSITMNTSHSS</sequence>
<feature type="transmembrane region" description="Helical" evidence="5">
    <location>
        <begin position="20"/>
        <end position="39"/>
    </location>
</feature>
<dbReference type="AlphaFoldDB" id="A0A2I1DEP8"/>